<dbReference type="OrthoDB" id="2104804at2759"/>
<keyword evidence="2" id="KW-1185">Reference proteome</keyword>
<proteinExistence type="predicted"/>
<evidence type="ECO:0000313" key="2">
    <source>
        <dbReference type="Proteomes" id="UP001149813"/>
    </source>
</evidence>
<accession>A0A9W7Y1K3</accession>
<gene>
    <name evidence="1" type="ORF">LPJ53_000599</name>
</gene>
<dbReference type="Proteomes" id="UP001149813">
    <property type="component" value="Unassembled WGS sequence"/>
</dbReference>
<protein>
    <submittedName>
        <fullName evidence="1">Uncharacterized protein</fullName>
    </submittedName>
</protein>
<comment type="caution">
    <text evidence="1">The sequence shown here is derived from an EMBL/GenBank/DDBJ whole genome shotgun (WGS) entry which is preliminary data.</text>
</comment>
<dbReference type="AlphaFoldDB" id="A0A9W7Y1K3"/>
<name>A0A9W7Y1K3_9FUNG</name>
<organism evidence="1 2">
    <name type="scientific">Coemansia erecta</name>
    <dbReference type="NCBI Taxonomy" id="147472"/>
    <lineage>
        <taxon>Eukaryota</taxon>
        <taxon>Fungi</taxon>
        <taxon>Fungi incertae sedis</taxon>
        <taxon>Zoopagomycota</taxon>
        <taxon>Kickxellomycotina</taxon>
        <taxon>Kickxellomycetes</taxon>
        <taxon>Kickxellales</taxon>
        <taxon>Kickxellaceae</taxon>
        <taxon>Coemansia</taxon>
    </lineage>
</organism>
<evidence type="ECO:0000313" key="1">
    <source>
        <dbReference type="EMBL" id="KAJ1725176.1"/>
    </source>
</evidence>
<sequence length="500" mass="57081">MPSDTIRLNDLNPASKSSSKTCAEIPILHQLWSIDSSQSAFVDIPHSGIVNIGESVCIRVVVPPKKSPAAAIGDSPQFAPFPNAPWDSILIDLVGNNTGIYVPVRLQPAADIRNSVHESVHIYEADVVVRDVDFFTPQGYIEYRDAMWNPLDTTSAQPLAMEQIAVSSDMVVNAIDADKTSIYSLSRYLDLPLCNESDVNGRWVNVADLPFDPNLVPERDDYNRVWLPYTCRLRRMSYSEFTQCLIDRYPRLHWYGDSNFRRALRKFVSLGQWCSKPEEMESSTCLCNDNKEVTEHYNIDFRDTTIDMDPVTGGYEPTGNLSAPSAMPSDKARINAFRWGGLTTRNDPPWESYFEKNITEHYGVPDVVIIGLINWDAAYSSYDFFVGQVSRLIDRIASSYPDSTDIVIRNGQHYCCTYDSNQYWARKYSHLRVRYFSQYLIDMFKQRLGNSRSVRLWDVETIGERRSIEARQFVKRCSANHARAEIIEVENQVLMNSMCN</sequence>
<dbReference type="EMBL" id="JANBOJ010000010">
    <property type="protein sequence ID" value="KAJ1725176.1"/>
    <property type="molecule type" value="Genomic_DNA"/>
</dbReference>
<reference evidence="1" key="1">
    <citation type="submission" date="2022-07" db="EMBL/GenBank/DDBJ databases">
        <title>Phylogenomic reconstructions and comparative analyses of Kickxellomycotina fungi.</title>
        <authorList>
            <person name="Reynolds N.K."/>
            <person name="Stajich J.E."/>
            <person name="Barry K."/>
            <person name="Grigoriev I.V."/>
            <person name="Crous P."/>
            <person name="Smith M.E."/>
        </authorList>
    </citation>
    <scope>NUCLEOTIDE SEQUENCE</scope>
    <source>
        <strain evidence="1">NBRC 32514</strain>
    </source>
</reference>